<feature type="binding site" evidence="2">
    <location>
        <position position="85"/>
    </location>
    <ligand>
        <name>Cu cation</name>
        <dbReference type="ChEBI" id="CHEBI:23378"/>
    </ligand>
</feature>
<dbReference type="InterPro" id="IPR003782">
    <property type="entry name" value="SCO1/SenC"/>
</dbReference>
<dbReference type="KEGG" id="nst:Nstercoris_00533"/>
<evidence type="ECO:0000256" key="3">
    <source>
        <dbReference type="PIRSR" id="PIRSR603782-2"/>
    </source>
</evidence>
<evidence type="ECO:0000256" key="2">
    <source>
        <dbReference type="PIRSR" id="PIRSR603782-1"/>
    </source>
</evidence>
<name>A0A4Y1YJK8_9PROT</name>
<evidence type="ECO:0000313" key="5">
    <source>
        <dbReference type="Proteomes" id="UP000316473"/>
    </source>
</evidence>
<comment type="similarity">
    <text evidence="1">Belongs to the SCO1/2 family.</text>
</comment>
<evidence type="ECO:0000313" key="4">
    <source>
        <dbReference type="EMBL" id="BBL34302.1"/>
    </source>
</evidence>
<keyword evidence="2" id="KW-0186">Copper</keyword>
<evidence type="ECO:0000256" key="1">
    <source>
        <dbReference type="ARBA" id="ARBA00010996"/>
    </source>
</evidence>
<dbReference type="SUPFAM" id="SSF52833">
    <property type="entry name" value="Thioredoxin-like"/>
    <property type="match status" value="1"/>
</dbReference>
<dbReference type="Proteomes" id="UP000316473">
    <property type="component" value="Chromosome"/>
</dbReference>
<proteinExistence type="inferred from homology"/>
<dbReference type="AlphaFoldDB" id="A0A4Y1YJK8"/>
<protein>
    <recommendedName>
        <fullName evidence="6">Thioredoxin domain-containing protein</fullName>
    </recommendedName>
</protein>
<dbReference type="InterPro" id="IPR036249">
    <property type="entry name" value="Thioredoxin-like_sf"/>
</dbReference>
<gene>
    <name evidence="4" type="ORF">Nstercoris_00533</name>
</gene>
<keyword evidence="2" id="KW-0479">Metal-binding</keyword>
<feature type="disulfide bond" description="Redox-active" evidence="3">
    <location>
        <begin position="81"/>
        <end position="85"/>
    </location>
</feature>
<keyword evidence="5" id="KW-1185">Reference proteome</keyword>
<evidence type="ECO:0008006" key="6">
    <source>
        <dbReference type="Google" id="ProtNLM"/>
    </source>
</evidence>
<dbReference type="GO" id="GO:0046872">
    <property type="term" value="F:metal ion binding"/>
    <property type="evidence" value="ECO:0007669"/>
    <property type="project" value="UniProtKB-KW"/>
</dbReference>
<keyword evidence="3" id="KW-1015">Disulfide bond</keyword>
<dbReference type="CDD" id="cd02968">
    <property type="entry name" value="SCO"/>
    <property type="match status" value="1"/>
</dbReference>
<dbReference type="EMBL" id="AP019755">
    <property type="protein sequence ID" value="BBL34302.1"/>
    <property type="molecule type" value="Genomic_DNA"/>
</dbReference>
<accession>A0A4Y1YJK8</accession>
<reference evidence="4 5" key="1">
    <citation type="submission" date="2019-06" db="EMBL/GenBank/DDBJ databases">
        <title>Nitrosomonas stercoris KYUHI-S whole genome shotgun sequence.</title>
        <authorList>
            <person name="Nakagawa T."/>
            <person name="Tsuchiya Y."/>
            <person name="Takahashi R."/>
        </authorList>
    </citation>
    <scope>NUCLEOTIDE SEQUENCE [LARGE SCALE GENOMIC DNA]</scope>
    <source>
        <strain evidence="4 5">KYUHI-S</strain>
    </source>
</reference>
<organism evidence="4 5">
    <name type="scientific">Nitrosomonas stercoris</name>
    <dbReference type="NCBI Taxonomy" id="1444684"/>
    <lineage>
        <taxon>Bacteria</taxon>
        <taxon>Pseudomonadati</taxon>
        <taxon>Pseudomonadota</taxon>
        <taxon>Betaproteobacteria</taxon>
        <taxon>Nitrosomonadales</taxon>
        <taxon>Nitrosomonadaceae</taxon>
        <taxon>Nitrosomonas</taxon>
    </lineage>
</organism>
<sequence>MLRTTIASILVILLGWSAAFWVTDHFQIWTEEGARRLQVTLQPIDIPPVIIEGPHLAQTTLPTLLQQENGVTIVNFIYTRCQAVCLSLSSIFQQMQTLLLDEASGHQYAKNIHLLSISFDHQRDDLAALRTYADNLGAQPERWRFVRLPQAEQEQTLLQRLGVIVIPDGRGDYEHNTALLIFDHTGRMIRIFDMEEYQLALEYAHHLASKQQNAAL</sequence>
<dbReference type="Pfam" id="PF02630">
    <property type="entry name" value="SCO1-SenC"/>
    <property type="match status" value="1"/>
</dbReference>
<dbReference type="Gene3D" id="3.40.30.10">
    <property type="entry name" value="Glutaredoxin"/>
    <property type="match status" value="1"/>
</dbReference>
<feature type="binding site" evidence="2">
    <location>
        <position position="81"/>
    </location>
    <ligand>
        <name>Cu cation</name>
        <dbReference type="ChEBI" id="CHEBI:23378"/>
    </ligand>
</feature>